<dbReference type="EMBL" id="JAUTXT010000007">
    <property type="protein sequence ID" value="KAK3677284.1"/>
    <property type="molecule type" value="Genomic_DNA"/>
</dbReference>
<evidence type="ECO:0000256" key="5">
    <source>
        <dbReference type="SAM" id="Coils"/>
    </source>
</evidence>
<keyword evidence="5" id="KW-0175">Coiled coil</keyword>
<feature type="coiled-coil region" evidence="5">
    <location>
        <begin position="148"/>
        <end position="175"/>
    </location>
</feature>
<evidence type="ECO:0000256" key="1">
    <source>
        <dbReference type="ARBA" id="ARBA00004123"/>
    </source>
</evidence>
<comment type="similarity">
    <text evidence="2 4">Belongs to the Mediator complex subunit 11 family.</text>
</comment>
<dbReference type="AlphaFoldDB" id="A0AAE0WSJ2"/>
<protein>
    <recommendedName>
        <fullName evidence="4">Mediator of RNA polymerase II transcription subunit 11</fullName>
    </recommendedName>
    <alternativeName>
        <fullName evidence="4">Mediator complex subunit 11</fullName>
    </alternativeName>
</protein>
<evidence type="ECO:0000256" key="4">
    <source>
        <dbReference type="RuleBase" id="RU364147"/>
    </source>
</evidence>
<dbReference type="InterPro" id="IPR019404">
    <property type="entry name" value="Mediator_Med11"/>
</dbReference>
<comment type="function">
    <text evidence="4">Component of the Mediator complex, a coactivator involved in the regulated transcription of nearly all RNA polymerase II-dependent genes. Mediator functions as a bridge to convey information from gene-specific regulatory proteins to the basal RNA polymerase II transcription machinery. Mediator is recruited to promoters by direct interactions with regulatory proteins and serves as a scaffold for the assembly of a functional pre-initiation complex with RNA polymerase II and the general transcription factors.</text>
</comment>
<evidence type="ECO:0000256" key="2">
    <source>
        <dbReference type="ARBA" id="ARBA00008186"/>
    </source>
</evidence>
<evidence type="ECO:0000313" key="8">
    <source>
        <dbReference type="Proteomes" id="UP001274830"/>
    </source>
</evidence>
<accession>A0AAE0WSJ2</accession>
<dbReference type="Proteomes" id="UP001274830">
    <property type="component" value="Unassembled WGS sequence"/>
</dbReference>
<evidence type="ECO:0000313" key="7">
    <source>
        <dbReference type="EMBL" id="KAK3677284.1"/>
    </source>
</evidence>
<evidence type="ECO:0000256" key="3">
    <source>
        <dbReference type="ARBA" id="ARBA00023242"/>
    </source>
</evidence>
<feature type="region of interest" description="Disordered" evidence="6">
    <location>
        <begin position="90"/>
        <end position="137"/>
    </location>
</feature>
<name>A0AAE0WSJ2_9PEZI</name>
<reference evidence="7" key="1">
    <citation type="submission" date="2023-07" db="EMBL/GenBank/DDBJ databases">
        <title>Black Yeasts Isolated from many extreme environments.</title>
        <authorList>
            <person name="Coleine C."/>
            <person name="Stajich J.E."/>
            <person name="Selbmann L."/>
        </authorList>
    </citation>
    <scope>NUCLEOTIDE SEQUENCE</scope>
    <source>
        <strain evidence="7">CCFEE 5485</strain>
    </source>
</reference>
<comment type="subcellular location">
    <subcellularLocation>
        <location evidence="1 4">Nucleus</location>
    </subcellularLocation>
</comment>
<organism evidence="7 8">
    <name type="scientific">Recurvomyces mirabilis</name>
    <dbReference type="NCBI Taxonomy" id="574656"/>
    <lineage>
        <taxon>Eukaryota</taxon>
        <taxon>Fungi</taxon>
        <taxon>Dikarya</taxon>
        <taxon>Ascomycota</taxon>
        <taxon>Pezizomycotina</taxon>
        <taxon>Dothideomycetes</taxon>
        <taxon>Dothideomycetidae</taxon>
        <taxon>Mycosphaerellales</taxon>
        <taxon>Teratosphaeriaceae</taxon>
        <taxon>Recurvomyces</taxon>
    </lineage>
</organism>
<sequence length="179" mass="19304">MASKLLTPADRIRELNEISGGIAEMLNHMGQAINALAPSPQSDNENIETRKETFEQESRAAYVAIQAFNARMKRQAYALEEAGIILAKAPVLSATSTREQEQSRPNGPPGRSGQSGVPPAPPAKEVDRITNGGLGNLDVGWLNSRGNKVGVENEAELLQEAKALLEQELERRSATMETG</sequence>
<dbReference type="GO" id="GO:0003712">
    <property type="term" value="F:transcription coregulator activity"/>
    <property type="evidence" value="ECO:0007669"/>
    <property type="project" value="InterPro"/>
</dbReference>
<dbReference type="GO" id="GO:0006357">
    <property type="term" value="P:regulation of transcription by RNA polymerase II"/>
    <property type="evidence" value="ECO:0007669"/>
    <property type="project" value="InterPro"/>
</dbReference>
<proteinExistence type="inferred from homology"/>
<dbReference type="GO" id="GO:0016592">
    <property type="term" value="C:mediator complex"/>
    <property type="evidence" value="ECO:0007669"/>
    <property type="project" value="InterPro"/>
</dbReference>
<comment type="caution">
    <text evidence="7">The sequence shown here is derived from an EMBL/GenBank/DDBJ whole genome shotgun (WGS) entry which is preliminary data.</text>
</comment>
<dbReference type="Gene3D" id="1.10.287.3490">
    <property type="match status" value="1"/>
</dbReference>
<gene>
    <name evidence="4" type="primary">MED11</name>
    <name evidence="7" type="ORF">LTR78_002822</name>
</gene>
<keyword evidence="4" id="KW-0010">Activator</keyword>
<comment type="subunit">
    <text evidence="4">Component of the Mediator complex.</text>
</comment>
<keyword evidence="4" id="KW-0805">Transcription regulation</keyword>
<keyword evidence="8" id="KW-1185">Reference proteome</keyword>
<keyword evidence="4" id="KW-0804">Transcription</keyword>
<dbReference type="Pfam" id="PF10280">
    <property type="entry name" value="Med11"/>
    <property type="match status" value="1"/>
</dbReference>
<evidence type="ECO:0000256" key="6">
    <source>
        <dbReference type="SAM" id="MobiDB-lite"/>
    </source>
</evidence>
<keyword evidence="3 4" id="KW-0539">Nucleus</keyword>